<dbReference type="InterPro" id="IPR002921">
    <property type="entry name" value="Fungal_lipase-type"/>
</dbReference>
<comment type="caution">
    <text evidence="2">The sequence shown here is derived from an EMBL/GenBank/DDBJ whole genome shotgun (WGS) entry which is preliminary data.</text>
</comment>
<dbReference type="InterPro" id="IPR029058">
    <property type="entry name" value="AB_hydrolase_fold"/>
</dbReference>
<feature type="domain" description="Fungal lipase-type" evidence="1">
    <location>
        <begin position="145"/>
        <end position="235"/>
    </location>
</feature>
<evidence type="ECO:0000259" key="1">
    <source>
        <dbReference type="Pfam" id="PF01764"/>
    </source>
</evidence>
<evidence type="ECO:0000313" key="2">
    <source>
        <dbReference type="EMBL" id="MDJ1129158.1"/>
    </source>
</evidence>
<sequence>MRFKTPIPFDRLERSPTLRECQINYGSDDEHEEHEAKSGYKPFSTTLGFDPMWFTLENDRYNPYLATASMGIASCTYGNLPSNGYRYIVSSLQNLGFQDIDITSFHHRNAEDDSDFDKTCNLVAYAFAHQTIADENGRPCQLVALVVRGTSHTIEWRSNADVCQPNGDDFTMRWHHGFRASELECLESFKRYLTEHHLDDQSTRIWNLGHSRGAPVANLLGMDLNEMGFSSDYAFTADHVYSYCIACSMTTMDTDANGPAYANIFNVNDPEDFIGLVPLFSWGFRRYGSDVYLPSLATSYRLFNEAKPGSDKLFHVLGGARANTVHGIAGPDTFDRDSADCVADVKEMYRLPHKSAGEWRPFSDFFDTFCTVAGVKGLTLIKDATKLVRLADGAYMHALTYFMEDEVLEPLSPIAHNEQHYLARLQTLQNLQLDVTGCTLPDTRRVELYGPVDVDVICSDAPMPTDTYNDGVVNTEGVSLQPRVPEGRIVSQVTRGKVNTDLWDTPNCVSVHHDDRTHKTSVWLPVGGHYLLVLKARKPLEKLEGTVAAQHPGGPVYAQTAFTKPGLAQDERLVLDGADLIALLPDERVQAAYAAYAETGAFPQTVSVEAEPVPARTAGGDVTSSHNLQPGDHAYLRAYEQPGHRFRGWYRLDDSGNPGALVSKDKRLVVPVPGDLDKGSLPVRGGTAADGTQPADPWVIDNSAVYERYVAEFD</sequence>
<name>A0ABT6ZJC4_9ACTN</name>
<dbReference type="SUPFAM" id="SSF53474">
    <property type="entry name" value="alpha/beta-Hydrolases"/>
    <property type="match status" value="1"/>
</dbReference>
<reference evidence="2" key="1">
    <citation type="submission" date="2023-05" db="EMBL/GenBank/DDBJ databases">
        <title>[olsenella] sp. nov., isolated from a pig farm feces dump.</title>
        <authorList>
            <person name="Chang Y.-H."/>
        </authorList>
    </citation>
    <scope>NUCLEOTIDE SEQUENCE</scope>
    <source>
        <strain evidence="2">YH-ols2217</strain>
    </source>
</reference>
<protein>
    <recommendedName>
        <fullName evidence="1">Fungal lipase-type domain-containing protein</fullName>
    </recommendedName>
</protein>
<keyword evidence="3" id="KW-1185">Reference proteome</keyword>
<dbReference type="EMBL" id="JASJEX010000002">
    <property type="protein sequence ID" value="MDJ1129158.1"/>
    <property type="molecule type" value="Genomic_DNA"/>
</dbReference>
<dbReference type="Pfam" id="PF01764">
    <property type="entry name" value="Lipase_3"/>
    <property type="match status" value="1"/>
</dbReference>
<evidence type="ECO:0000313" key="3">
    <source>
        <dbReference type="Proteomes" id="UP001431693"/>
    </source>
</evidence>
<dbReference type="RefSeq" id="WP_283713891.1">
    <property type="nucleotide sequence ID" value="NZ_JASJEW010000007.1"/>
</dbReference>
<gene>
    <name evidence="2" type="ORF">QJ043_03540</name>
</gene>
<proteinExistence type="predicted"/>
<accession>A0ABT6ZJC4</accession>
<dbReference type="Gene3D" id="3.40.50.1820">
    <property type="entry name" value="alpha/beta hydrolase"/>
    <property type="match status" value="1"/>
</dbReference>
<organism evidence="2 3">
    <name type="scientific">Kribbibacterium absianum</name>
    <dbReference type="NCBI Taxonomy" id="3044210"/>
    <lineage>
        <taxon>Bacteria</taxon>
        <taxon>Bacillati</taxon>
        <taxon>Actinomycetota</taxon>
        <taxon>Coriobacteriia</taxon>
        <taxon>Coriobacteriales</taxon>
        <taxon>Kribbibacteriaceae</taxon>
        <taxon>Kribbibacterium</taxon>
    </lineage>
</organism>
<dbReference type="Proteomes" id="UP001431693">
    <property type="component" value="Unassembled WGS sequence"/>
</dbReference>